<dbReference type="InterPro" id="IPR036412">
    <property type="entry name" value="HAD-like_sf"/>
</dbReference>
<comment type="caution">
    <text evidence="8">The sequence shown here is derived from an EMBL/GenBank/DDBJ whole genome shotgun (WGS) entry which is preliminary data.</text>
</comment>
<reference evidence="8 9" key="1">
    <citation type="submission" date="2024-09" db="EMBL/GenBank/DDBJ databases">
        <authorList>
            <person name="Sun Q."/>
            <person name="Mori K."/>
        </authorList>
    </citation>
    <scope>NUCLEOTIDE SEQUENCE [LARGE SCALE GENOMIC DNA]</scope>
    <source>
        <strain evidence="8 9">KCTC 23279</strain>
    </source>
</reference>
<gene>
    <name evidence="8" type="ORF">ACFFJ6_04755</name>
</gene>
<dbReference type="InterPro" id="IPR023214">
    <property type="entry name" value="HAD_sf"/>
</dbReference>
<dbReference type="InterPro" id="IPR004446">
    <property type="entry name" value="Heptose_bisP_phosphatase"/>
</dbReference>
<evidence type="ECO:0000313" key="9">
    <source>
        <dbReference type="Proteomes" id="UP001589775"/>
    </source>
</evidence>
<dbReference type="PIRSF" id="PIRSF004682">
    <property type="entry name" value="GmhB"/>
    <property type="match status" value="1"/>
</dbReference>
<organism evidence="8 9">
    <name type="scientific">Rhodopseudomonas telluris</name>
    <dbReference type="NCBI Taxonomy" id="644215"/>
    <lineage>
        <taxon>Bacteria</taxon>
        <taxon>Pseudomonadati</taxon>
        <taxon>Pseudomonadota</taxon>
        <taxon>Alphaproteobacteria</taxon>
        <taxon>Hyphomicrobiales</taxon>
        <taxon>Nitrobacteraceae</taxon>
        <taxon>Rhodopseudomonas</taxon>
    </lineage>
</organism>
<keyword evidence="3" id="KW-0479">Metal-binding</keyword>
<comment type="subcellular location">
    <subcellularLocation>
        <location evidence="1 7">Cytoplasm</location>
    </subcellularLocation>
</comment>
<sequence length="181" mass="20179">MTTADQRARKPAAFLDRDGVINHNDHYIGTRDRFRWMPGIAAAIRRLNDAGYYVFVITNQSGVARGMFGEEDVRALHRWMLDELSQQGARIDDIRYCPYHPEGTVEAYRRASDDRKPGPGMILDLARAWPISMQASFVIGDSDVDIEAARGAGIPGFLFKGGDIDTFAADVLRQMTRTGGN</sequence>
<evidence type="ECO:0000256" key="3">
    <source>
        <dbReference type="ARBA" id="ARBA00022723"/>
    </source>
</evidence>
<dbReference type="Proteomes" id="UP001589775">
    <property type="component" value="Unassembled WGS sequence"/>
</dbReference>
<dbReference type="CDD" id="cd07503">
    <property type="entry name" value="HAD_HisB-N"/>
    <property type="match status" value="1"/>
</dbReference>
<keyword evidence="5 7" id="KW-0119">Carbohydrate metabolism</keyword>
<dbReference type="Pfam" id="PF13242">
    <property type="entry name" value="Hydrolase_like"/>
    <property type="match status" value="1"/>
</dbReference>
<comment type="similarity">
    <text evidence="7">Belongs to the gmhB family.</text>
</comment>
<proteinExistence type="inferred from homology"/>
<keyword evidence="9" id="KW-1185">Reference proteome</keyword>
<keyword evidence="2 7" id="KW-0963">Cytoplasm</keyword>
<name>A0ABV6ENG0_9BRAD</name>
<dbReference type="SUPFAM" id="SSF56784">
    <property type="entry name" value="HAD-like"/>
    <property type="match status" value="1"/>
</dbReference>
<dbReference type="InterPro" id="IPR006549">
    <property type="entry name" value="HAD-SF_hydro_IIIA"/>
</dbReference>
<evidence type="ECO:0000256" key="1">
    <source>
        <dbReference type="ARBA" id="ARBA00004496"/>
    </source>
</evidence>
<accession>A0ABV6ENG0</accession>
<dbReference type="InterPro" id="IPR006543">
    <property type="entry name" value="Histidinol-phos"/>
</dbReference>
<keyword evidence="4 7" id="KW-0378">Hydrolase</keyword>
<protein>
    <recommendedName>
        <fullName evidence="6 7">D,D-heptose 1,7-bisphosphate phosphatase</fullName>
        <ecNumber evidence="7">3.1.3.-</ecNumber>
    </recommendedName>
</protein>
<evidence type="ECO:0000256" key="2">
    <source>
        <dbReference type="ARBA" id="ARBA00022490"/>
    </source>
</evidence>
<dbReference type="RefSeq" id="WP_378384885.1">
    <property type="nucleotide sequence ID" value="NZ_JBHLWM010000001.1"/>
</dbReference>
<dbReference type="NCBIfam" id="TIGR01656">
    <property type="entry name" value="Histidinol-ppas"/>
    <property type="match status" value="1"/>
</dbReference>
<dbReference type="PANTHER" id="PTHR42891:SF1">
    <property type="entry name" value="D-GLYCERO-BETA-D-MANNO-HEPTOSE-1,7-BISPHOSPHATE 7-PHOSPHATASE"/>
    <property type="match status" value="1"/>
</dbReference>
<evidence type="ECO:0000313" key="8">
    <source>
        <dbReference type="EMBL" id="MFC0239763.1"/>
    </source>
</evidence>
<evidence type="ECO:0000256" key="4">
    <source>
        <dbReference type="ARBA" id="ARBA00022801"/>
    </source>
</evidence>
<evidence type="ECO:0000256" key="7">
    <source>
        <dbReference type="PIRNR" id="PIRNR004682"/>
    </source>
</evidence>
<dbReference type="Gene3D" id="3.40.50.1000">
    <property type="entry name" value="HAD superfamily/HAD-like"/>
    <property type="match status" value="1"/>
</dbReference>
<dbReference type="EC" id="3.1.3.-" evidence="7"/>
<evidence type="ECO:0000256" key="5">
    <source>
        <dbReference type="ARBA" id="ARBA00023277"/>
    </source>
</evidence>
<dbReference type="EMBL" id="JBHLWM010000001">
    <property type="protein sequence ID" value="MFC0239763.1"/>
    <property type="molecule type" value="Genomic_DNA"/>
</dbReference>
<dbReference type="PANTHER" id="PTHR42891">
    <property type="entry name" value="D-GLYCERO-BETA-D-MANNO-HEPTOSE-1,7-BISPHOSPHATE 7-PHOSPHATASE"/>
    <property type="match status" value="1"/>
</dbReference>
<evidence type="ECO:0000256" key="6">
    <source>
        <dbReference type="ARBA" id="ARBA00031828"/>
    </source>
</evidence>
<dbReference type="NCBIfam" id="TIGR01662">
    <property type="entry name" value="HAD-SF-IIIA"/>
    <property type="match status" value="1"/>
</dbReference>